<keyword evidence="6" id="KW-0472">Membrane</keyword>
<keyword evidence="9" id="KW-0732">Signal</keyword>
<dbReference type="PANTHER" id="PTHR30026:SF20">
    <property type="entry name" value="OUTER MEMBRANE PROTEIN TOLC"/>
    <property type="match status" value="1"/>
</dbReference>
<evidence type="ECO:0000256" key="6">
    <source>
        <dbReference type="ARBA" id="ARBA00023136"/>
    </source>
</evidence>
<evidence type="ECO:0000256" key="5">
    <source>
        <dbReference type="ARBA" id="ARBA00022692"/>
    </source>
</evidence>
<dbReference type="NCBIfam" id="TIGR01844">
    <property type="entry name" value="type_I_sec_TolC"/>
    <property type="match status" value="1"/>
</dbReference>
<feature type="coiled-coil region" evidence="8">
    <location>
        <begin position="332"/>
        <end position="359"/>
    </location>
</feature>
<evidence type="ECO:0000256" key="3">
    <source>
        <dbReference type="ARBA" id="ARBA00022448"/>
    </source>
</evidence>
<dbReference type="Proteomes" id="UP001228044">
    <property type="component" value="Unassembled WGS sequence"/>
</dbReference>
<keyword evidence="8" id="KW-0175">Coiled coil</keyword>
<dbReference type="PANTHER" id="PTHR30026">
    <property type="entry name" value="OUTER MEMBRANE PROTEIN TOLC"/>
    <property type="match status" value="1"/>
</dbReference>
<reference evidence="10 11" key="1">
    <citation type="submission" date="2023-06" db="EMBL/GenBank/DDBJ databases">
        <title>Pelomonas sp. PFR6 16S ribosomal RNA gene Genome sequencing and assembly.</title>
        <authorList>
            <person name="Woo H."/>
        </authorList>
    </citation>
    <scope>NUCLEOTIDE SEQUENCE [LARGE SCALE GENOMIC DNA]</scope>
    <source>
        <strain evidence="10 11">PFR6</strain>
    </source>
</reference>
<proteinExistence type="inferred from homology"/>
<accession>A0ABT8DZF9</accession>
<comment type="caution">
    <text evidence="10">The sequence shown here is derived from an EMBL/GenBank/DDBJ whole genome shotgun (WGS) entry which is preliminary data.</text>
</comment>
<evidence type="ECO:0000256" key="7">
    <source>
        <dbReference type="ARBA" id="ARBA00023237"/>
    </source>
</evidence>
<feature type="signal peptide" evidence="9">
    <location>
        <begin position="1"/>
        <end position="25"/>
    </location>
</feature>
<evidence type="ECO:0000313" key="10">
    <source>
        <dbReference type="EMBL" id="MDN3922930.1"/>
    </source>
</evidence>
<keyword evidence="4" id="KW-1134">Transmembrane beta strand</keyword>
<sequence length="452" mass="49135">MKRIYKTARWAVLTTLVLQTCAAQALDLVGAYEQALRHDPAKLAANEALAAGREKAVQGDSLLKPRVGLQAGYGRLDNHSSGAVPPALSAVLPEHSSGTVRQAVIQLSQPIYDATARAEKRQLQQQARLAETEFDQAQQTLAQRVAEAYFGVLQAQENLRVTLAEKAAIAMQRERAQARFDVGRGKATDLQEARARYDQILSKEINARSLLELRRAQFEETTGAAADGVAALAPGQAPTPPEPDNLLAWQLKGEDQSTAVRVRRSQLEIAIAEIEKHKMSGRPSLSLVASYAARGQNGGLSPLVAASNDRNAYAGLQFNLPLYAGGALDSREREAQSRRREAEQELAAAKRDVRLQVQDAYLSVRTGVPRIAAAEQSLLSARTALEATTLGRDVGTRTELDVLDVQQRAFAAEFELVQARLDYLLGRVRLAAAAGELGEQQLRELNSWLAKP</sequence>
<evidence type="ECO:0000256" key="8">
    <source>
        <dbReference type="SAM" id="Coils"/>
    </source>
</evidence>
<feature type="chain" id="PRO_5046665876" evidence="9">
    <location>
        <begin position="26"/>
        <end position="452"/>
    </location>
</feature>
<evidence type="ECO:0000256" key="1">
    <source>
        <dbReference type="ARBA" id="ARBA00004442"/>
    </source>
</evidence>
<gene>
    <name evidence="10" type="ORF">QWJ38_21775</name>
</gene>
<name>A0ABT8DZF9_9BURK</name>
<evidence type="ECO:0000313" key="11">
    <source>
        <dbReference type="Proteomes" id="UP001228044"/>
    </source>
</evidence>
<dbReference type="Gene3D" id="1.20.1600.10">
    <property type="entry name" value="Outer membrane efflux proteins (OEP)"/>
    <property type="match status" value="1"/>
</dbReference>
<feature type="coiled-coil region" evidence="8">
    <location>
        <begin position="113"/>
        <end position="140"/>
    </location>
</feature>
<dbReference type="EMBL" id="JAUHHC010000006">
    <property type="protein sequence ID" value="MDN3922930.1"/>
    <property type="molecule type" value="Genomic_DNA"/>
</dbReference>
<dbReference type="SUPFAM" id="SSF56954">
    <property type="entry name" value="Outer membrane efflux proteins (OEP)"/>
    <property type="match status" value="1"/>
</dbReference>
<keyword evidence="5" id="KW-0812">Transmembrane</keyword>
<comment type="similarity">
    <text evidence="2">Belongs to the outer membrane factor (OMF) (TC 1.B.17) family.</text>
</comment>
<keyword evidence="7" id="KW-0998">Cell outer membrane</keyword>
<evidence type="ECO:0000256" key="4">
    <source>
        <dbReference type="ARBA" id="ARBA00022452"/>
    </source>
</evidence>
<dbReference type="RefSeq" id="WP_290361237.1">
    <property type="nucleotide sequence ID" value="NZ_JAUHHC010000006.1"/>
</dbReference>
<keyword evidence="3" id="KW-0813">Transport</keyword>
<dbReference type="InterPro" id="IPR010130">
    <property type="entry name" value="T1SS_OMP_TolC"/>
</dbReference>
<dbReference type="Pfam" id="PF02321">
    <property type="entry name" value="OEP"/>
    <property type="match status" value="2"/>
</dbReference>
<organism evidence="10 11">
    <name type="scientific">Roseateles violae</name>
    <dbReference type="NCBI Taxonomy" id="3058042"/>
    <lineage>
        <taxon>Bacteria</taxon>
        <taxon>Pseudomonadati</taxon>
        <taxon>Pseudomonadota</taxon>
        <taxon>Betaproteobacteria</taxon>
        <taxon>Burkholderiales</taxon>
        <taxon>Sphaerotilaceae</taxon>
        <taxon>Roseateles</taxon>
    </lineage>
</organism>
<dbReference type="InterPro" id="IPR003423">
    <property type="entry name" value="OMP_efflux"/>
</dbReference>
<evidence type="ECO:0000256" key="9">
    <source>
        <dbReference type="SAM" id="SignalP"/>
    </source>
</evidence>
<comment type="subcellular location">
    <subcellularLocation>
        <location evidence="1">Cell outer membrane</location>
    </subcellularLocation>
</comment>
<evidence type="ECO:0000256" key="2">
    <source>
        <dbReference type="ARBA" id="ARBA00007613"/>
    </source>
</evidence>
<dbReference type="InterPro" id="IPR051906">
    <property type="entry name" value="TolC-like"/>
</dbReference>
<protein>
    <submittedName>
        <fullName evidence="10">TolC family outer membrane protein</fullName>
    </submittedName>
</protein>
<keyword evidence="11" id="KW-1185">Reference proteome</keyword>